<organism evidence="3 4">
    <name type="scientific">Synchytrium endobioticum</name>
    <dbReference type="NCBI Taxonomy" id="286115"/>
    <lineage>
        <taxon>Eukaryota</taxon>
        <taxon>Fungi</taxon>
        <taxon>Fungi incertae sedis</taxon>
        <taxon>Chytridiomycota</taxon>
        <taxon>Chytridiomycota incertae sedis</taxon>
        <taxon>Chytridiomycetes</taxon>
        <taxon>Synchytriales</taxon>
        <taxon>Synchytriaceae</taxon>
        <taxon>Synchytrium</taxon>
    </lineage>
</organism>
<dbReference type="Pfam" id="PF08238">
    <property type="entry name" value="Sel1"/>
    <property type="match status" value="7"/>
</dbReference>
<dbReference type="AlphaFoldDB" id="A0A507CMR8"/>
<keyword evidence="4" id="KW-1185">Reference proteome</keyword>
<sequence>MEGVHRDLPPIPANIESPPDAAALAASLAPKFKHVGAAPGRKSSLIAASDQAVPAIPSSPTIVVSSSGATRISPSAPPAPHPFIPISPPQQQSTDSASHLAAMKPQHKSHLFSSLAPPPRRTSIQRPINVNDNLVSPDSLQNGNLQATHAAAIIKSPAVSESSNSTLSSPPAPSATSPPQRGDATIPIEKATSPATTVKVASLPASRPSPPATDSPPLSLSPASNTSAVRITGDQLRAPNGERIQARDAQAAHRASVVSDIDSVSGMESLIGDLAGSTVSASDSEEGALSEVDAFDAYSEFSATQSAPLAERMDIMKAKARKAQTREAQFEGAKFMVENVQNSPKADQKAFCEVAVKTLKKLAQQQMAEAQYLLANLYVSGIPGFEDRHEPNYEKAVSLYASAAKQNHAEGLFHLGLCCENGVGTRQSSARALTYYRKAASSNHPGAMFRLGMSMLRGELGQARNYRDGVKWLKLSAKYATTKYPQALYELALLHDRGVAHVIFRDHEYVLELLIKAAELGHAPSQFKLGETYEYGHFGVKVDPGASIYFYSLAAAQGHLEAMFELGGWYLTGATDTETGFQLEQSYIESMRWVAAAAAQGLPRALFAMGYFYENGIGVDSDMTQAWLWYERAAQSGDPKAAKKMAERPIAVTANGTSSLMPPGKKGGRWSGAGASTTSLASALSPSDSSTGSVDSNSHNTATAITTDGLAGLGGKTSARMADLRGIGLDPGRRNSRCVTF</sequence>
<dbReference type="InterPro" id="IPR051726">
    <property type="entry name" value="Chitin_Synth_Reg"/>
</dbReference>
<reference evidence="3 4" key="1">
    <citation type="journal article" date="2019" name="Sci. Rep.">
        <title>Comparative genomics of chytrid fungi reveal insights into the obligate biotrophic and pathogenic lifestyle of Synchytrium endobioticum.</title>
        <authorList>
            <person name="van de Vossenberg B.T.L.H."/>
            <person name="Warris S."/>
            <person name="Nguyen H.D.T."/>
            <person name="van Gent-Pelzer M.P.E."/>
            <person name="Joly D.L."/>
            <person name="van de Geest H.C."/>
            <person name="Bonants P.J.M."/>
            <person name="Smith D.S."/>
            <person name="Levesque C.A."/>
            <person name="van der Lee T.A.J."/>
        </authorList>
    </citation>
    <scope>NUCLEOTIDE SEQUENCE [LARGE SCALE GENOMIC DNA]</scope>
    <source>
        <strain evidence="3 4">MB42</strain>
    </source>
</reference>
<dbReference type="STRING" id="286115.A0A507CMR8"/>
<dbReference type="Proteomes" id="UP000317494">
    <property type="component" value="Unassembled WGS sequence"/>
</dbReference>
<feature type="region of interest" description="Disordered" evidence="2">
    <location>
        <begin position="653"/>
        <end position="700"/>
    </location>
</feature>
<feature type="compositionally biased region" description="Low complexity" evidence="2">
    <location>
        <begin position="161"/>
        <end position="179"/>
    </location>
</feature>
<dbReference type="PANTHER" id="PTHR46430:SF1">
    <property type="entry name" value="CHITIN SYNTHASE REGULATOR SKT5-RELATED"/>
    <property type="match status" value="1"/>
</dbReference>
<dbReference type="SMART" id="SM00671">
    <property type="entry name" value="SEL1"/>
    <property type="match status" value="7"/>
</dbReference>
<feature type="region of interest" description="Disordered" evidence="2">
    <location>
        <begin position="161"/>
        <end position="226"/>
    </location>
</feature>
<dbReference type="EMBL" id="QEAN01000322">
    <property type="protein sequence ID" value="TPX40205.1"/>
    <property type="molecule type" value="Genomic_DNA"/>
</dbReference>
<evidence type="ECO:0000256" key="2">
    <source>
        <dbReference type="SAM" id="MobiDB-lite"/>
    </source>
</evidence>
<evidence type="ECO:0000256" key="1">
    <source>
        <dbReference type="ARBA" id="ARBA00022737"/>
    </source>
</evidence>
<accession>A0A507CMR8</accession>
<evidence type="ECO:0000313" key="3">
    <source>
        <dbReference type="EMBL" id="TPX40205.1"/>
    </source>
</evidence>
<name>A0A507CMR8_9FUNG</name>
<feature type="region of interest" description="Disordered" evidence="2">
    <location>
        <begin position="65"/>
        <end position="125"/>
    </location>
</feature>
<feature type="compositionally biased region" description="Low complexity" evidence="2">
    <location>
        <begin position="672"/>
        <end position="698"/>
    </location>
</feature>
<feature type="compositionally biased region" description="Polar residues" evidence="2">
    <location>
        <begin position="216"/>
        <end position="226"/>
    </location>
</feature>
<proteinExistence type="predicted"/>
<protein>
    <submittedName>
        <fullName evidence="3">Uncharacterized protein</fullName>
    </submittedName>
</protein>
<feature type="compositionally biased region" description="Pro residues" evidence="2">
    <location>
        <begin position="75"/>
        <end position="88"/>
    </location>
</feature>
<dbReference type="Gene3D" id="1.25.40.10">
    <property type="entry name" value="Tetratricopeptide repeat domain"/>
    <property type="match status" value="2"/>
</dbReference>
<dbReference type="VEuPathDB" id="FungiDB:SeMB42_g06101"/>
<keyword evidence="1" id="KW-0677">Repeat</keyword>
<dbReference type="SUPFAM" id="SSF81901">
    <property type="entry name" value="HCP-like"/>
    <property type="match status" value="2"/>
</dbReference>
<evidence type="ECO:0000313" key="4">
    <source>
        <dbReference type="Proteomes" id="UP000317494"/>
    </source>
</evidence>
<dbReference type="InterPro" id="IPR011990">
    <property type="entry name" value="TPR-like_helical_dom_sf"/>
</dbReference>
<comment type="caution">
    <text evidence="3">The sequence shown here is derived from an EMBL/GenBank/DDBJ whole genome shotgun (WGS) entry which is preliminary data.</text>
</comment>
<dbReference type="PANTHER" id="PTHR46430">
    <property type="entry name" value="PROTEIN SKT5-RELATED"/>
    <property type="match status" value="1"/>
</dbReference>
<gene>
    <name evidence="3" type="ORF">SeMB42_g06101</name>
</gene>
<dbReference type="InterPro" id="IPR006597">
    <property type="entry name" value="Sel1-like"/>
</dbReference>